<gene>
    <name evidence="1" type="ORF">TNCV_2179121</name>
</gene>
<name>A0A8X7B7X4_TRICX</name>
<organism evidence="1 2">
    <name type="scientific">Trichonephila clavipes</name>
    <name type="common">Golden silk orbweaver</name>
    <name type="synonym">Nephila clavipes</name>
    <dbReference type="NCBI Taxonomy" id="2585209"/>
    <lineage>
        <taxon>Eukaryota</taxon>
        <taxon>Metazoa</taxon>
        <taxon>Ecdysozoa</taxon>
        <taxon>Arthropoda</taxon>
        <taxon>Chelicerata</taxon>
        <taxon>Arachnida</taxon>
        <taxon>Araneae</taxon>
        <taxon>Araneomorphae</taxon>
        <taxon>Entelegynae</taxon>
        <taxon>Araneoidea</taxon>
        <taxon>Nephilidae</taxon>
        <taxon>Trichonephila</taxon>
    </lineage>
</organism>
<dbReference type="AlphaFoldDB" id="A0A8X7B7X4"/>
<dbReference type="Proteomes" id="UP000887159">
    <property type="component" value="Unassembled WGS sequence"/>
</dbReference>
<proteinExistence type="predicted"/>
<accession>A0A8X7B7X4</accession>
<sequence>MVPSVLSLPTLLCRRQSHLLRQITRIKKLFGKCGFAIESSWIKNKLASLPEDKAKIDFLRNESCYSFLSDEEIPNFEDSLDKMEEDADKLEVSLCTLFELSNGNTFRLSKNSDFADVKLSSINLPQFS</sequence>
<evidence type="ECO:0000313" key="2">
    <source>
        <dbReference type="Proteomes" id="UP000887159"/>
    </source>
</evidence>
<keyword evidence="2" id="KW-1185">Reference proteome</keyword>
<evidence type="ECO:0000313" key="1">
    <source>
        <dbReference type="EMBL" id="GFY22651.1"/>
    </source>
</evidence>
<protein>
    <submittedName>
        <fullName evidence="1">Uncharacterized protein</fullName>
    </submittedName>
</protein>
<reference evidence="1" key="1">
    <citation type="submission" date="2020-08" db="EMBL/GenBank/DDBJ databases">
        <title>Multicomponent nature underlies the extraordinary mechanical properties of spider dragline silk.</title>
        <authorList>
            <person name="Kono N."/>
            <person name="Nakamura H."/>
            <person name="Mori M."/>
            <person name="Yoshida Y."/>
            <person name="Ohtoshi R."/>
            <person name="Malay A.D."/>
            <person name="Moran D.A.P."/>
            <person name="Tomita M."/>
            <person name="Numata K."/>
            <person name="Arakawa K."/>
        </authorList>
    </citation>
    <scope>NUCLEOTIDE SEQUENCE</scope>
</reference>
<dbReference type="EMBL" id="BMAU01021361">
    <property type="protein sequence ID" value="GFY22651.1"/>
    <property type="molecule type" value="Genomic_DNA"/>
</dbReference>
<comment type="caution">
    <text evidence="1">The sequence shown here is derived from an EMBL/GenBank/DDBJ whole genome shotgun (WGS) entry which is preliminary data.</text>
</comment>